<gene>
    <name evidence="4" type="ORF">M8330_12770</name>
</gene>
<dbReference type="Gene3D" id="3.40.50.720">
    <property type="entry name" value="NAD(P)-binding Rossmann-like Domain"/>
    <property type="match status" value="1"/>
</dbReference>
<dbReference type="InterPro" id="IPR002347">
    <property type="entry name" value="SDR_fam"/>
</dbReference>
<evidence type="ECO:0000313" key="5">
    <source>
        <dbReference type="Proteomes" id="UP001139485"/>
    </source>
</evidence>
<dbReference type="SUPFAM" id="SSF51735">
    <property type="entry name" value="NAD(P)-binding Rossmann-fold domains"/>
    <property type="match status" value="1"/>
</dbReference>
<dbReference type="PANTHER" id="PTHR43477:SF1">
    <property type="entry name" value="DIHYDROANTICAPSIN 7-DEHYDROGENASE"/>
    <property type="match status" value="1"/>
</dbReference>
<comment type="caution">
    <text evidence="4">The sequence shown here is derived from an EMBL/GenBank/DDBJ whole genome shotgun (WGS) entry which is preliminary data.</text>
</comment>
<organism evidence="4 5">
    <name type="scientific">Nocardioides bruguierae</name>
    <dbReference type="NCBI Taxonomy" id="2945102"/>
    <lineage>
        <taxon>Bacteria</taxon>
        <taxon>Bacillati</taxon>
        <taxon>Actinomycetota</taxon>
        <taxon>Actinomycetes</taxon>
        <taxon>Propionibacteriales</taxon>
        <taxon>Nocardioidaceae</taxon>
        <taxon>Nocardioides</taxon>
    </lineage>
</organism>
<dbReference type="InterPro" id="IPR051122">
    <property type="entry name" value="SDR_DHRS6-like"/>
</dbReference>
<dbReference type="Pfam" id="PF13561">
    <property type="entry name" value="adh_short_C2"/>
    <property type="match status" value="1"/>
</dbReference>
<dbReference type="AlphaFoldDB" id="A0A9X2D8B8"/>
<name>A0A9X2D8B8_9ACTN</name>
<evidence type="ECO:0000259" key="3">
    <source>
        <dbReference type="SMART" id="SM00822"/>
    </source>
</evidence>
<dbReference type="GO" id="GO:0016491">
    <property type="term" value="F:oxidoreductase activity"/>
    <property type="evidence" value="ECO:0007669"/>
    <property type="project" value="UniProtKB-KW"/>
</dbReference>
<dbReference type="Proteomes" id="UP001139485">
    <property type="component" value="Unassembled WGS sequence"/>
</dbReference>
<dbReference type="InterPro" id="IPR057326">
    <property type="entry name" value="KR_dom"/>
</dbReference>
<accession>A0A9X2D8B8</accession>
<dbReference type="EMBL" id="JAMOIL010000015">
    <property type="protein sequence ID" value="MCM0621162.1"/>
    <property type="molecule type" value="Genomic_DNA"/>
</dbReference>
<dbReference type="PANTHER" id="PTHR43477">
    <property type="entry name" value="DIHYDROANTICAPSIN 7-DEHYDROGENASE"/>
    <property type="match status" value="1"/>
</dbReference>
<dbReference type="RefSeq" id="WP_250827642.1">
    <property type="nucleotide sequence ID" value="NZ_JAMOIL010000015.1"/>
</dbReference>
<keyword evidence="2" id="KW-0560">Oxidoreductase</keyword>
<evidence type="ECO:0000256" key="1">
    <source>
        <dbReference type="ARBA" id="ARBA00006484"/>
    </source>
</evidence>
<dbReference type="PRINTS" id="PR00081">
    <property type="entry name" value="GDHRDH"/>
</dbReference>
<keyword evidence="5" id="KW-1185">Reference proteome</keyword>
<feature type="domain" description="Ketoreductase" evidence="3">
    <location>
        <begin position="13"/>
        <end position="181"/>
    </location>
</feature>
<evidence type="ECO:0000313" key="4">
    <source>
        <dbReference type="EMBL" id="MCM0621162.1"/>
    </source>
</evidence>
<evidence type="ECO:0000256" key="2">
    <source>
        <dbReference type="ARBA" id="ARBA00023002"/>
    </source>
</evidence>
<reference evidence="4" key="1">
    <citation type="submission" date="2022-05" db="EMBL/GenBank/DDBJ databases">
        <authorList>
            <person name="Tuo L."/>
        </authorList>
    </citation>
    <scope>NUCLEOTIDE SEQUENCE</scope>
    <source>
        <strain evidence="4">BSK12Z-4</strain>
    </source>
</reference>
<dbReference type="SMART" id="SM00822">
    <property type="entry name" value="PKS_KR"/>
    <property type="match status" value="1"/>
</dbReference>
<proteinExistence type="inferred from homology"/>
<protein>
    <submittedName>
        <fullName evidence="4">SDR family oxidoreductase</fullName>
    </submittedName>
</protein>
<sequence>MTNPLAPTPLAGQTVLIVGGSSGIGAGVADAVRAQGGRAVVAGRKVEPGPDSIRLDLEDEASIVAAGEQLGELDHVVSLAANHANGPVGELEQDAIRAAFDAKIVGPVLLAKHLAPRLREGGSFVLFSGVVAWKPAAGLAVMGTTNAAVASLVESLAVELAPLRFNAVSPGIIDSGVWDSMPADDKAAMFENTARTNPVGRVGQVDDVVAAVLLALTNGFMTGSVLHVDGGGKFAYEQSNDRP</sequence>
<dbReference type="InterPro" id="IPR036291">
    <property type="entry name" value="NAD(P)-bd_dom_sf"/>
</dbReference>
<comment type="similarity">
    <text evidence="1">Belongs to the short-chain dehydrogenases/reductases (SDR) family.</text>
</comment>